<dbReference type="OrthoDB" id="9813458at2"/>
<evidence type="ECO:0000256" key="1">
    <source>
        <dbReference type="ARBA" id="ARBA00004442"/>
    </source>
</evidence>
<sequence length="460" mass="50555">MENPYKTFGDILPGSIHRSRQGVYLRSIRAFTAAVMMIPGAASALSLDEALVIAREQATTLQTLEAETRQAEAQHTRTAQAFLPTLSADTSWLRADSSLITGVPVPDQTSPTGLRQADLGPVEGAVTGVQLVQPVFNADALKQREAASLKLDARRQARQWGQQALRLEVARRYFNILRLRSRQNAAEQASDAARQAVQMAEGSYQQGMAARLDVEQARAELAAAQARISQAEAAAREAEYQLKSLLGMAPREPLTLETGLPQPAPPMESGQGAPRKDLEARQLAARAADQQTRATEAEWLPRVNLLARQQWAHGNELLDDNADGWLVAVNLQWTLFDGLGRQGRIAEARAAADKIRTELEETRRRIDREQAIAASQWQAGFSAWQAAGKSVKAAEKAARLASRRYQENLGSMTDLLTARARLDRERATLIDSRYQAVLAAMNHHLQHGRDPLLALGNDYQ</sequence>
<keyword evidence="3" id="KW-0813">Transport</keyword>
<dbReference type="GO" id="GO:0009279">
    <property type="term" value="C:cell outer membrane"/>
    <property type="evidence" value="ECO:0007669"/>
    <property type="project" value="UniProtKB-SubCell"/>
</dbReference>
<evidence type="ECO:0000256" key="6">
    <source>
        <dbReference type="ARBA" id="ARBA00023136"/>
    </source>
</evidence>
<feature type="coiled-coil region" evidence="8">
    <location>
        <begin position="54"/>
        <end position="81"/>
    </location>
</feature>
<protein>
    <submittedName>
        <fullName evidence="10">Outer membrane protein TolC</fullName>
    </submittedName>
</protein>
<feature type="coiled-coil region" evidence="8">
    <location>
        <begin position="345"/>
        <end position="372"/>
    </location>
</feature>
<feature type="region of interest" description="Disordered" evidence="9">
    <location>
        <begin position="254"/>
        <end position="281"/>
    </location>
</feature>
<keyword evidence="7" id="KW-0998">Cell outer membrane</keyword>
<dbReference type="GO" id="GO:0015562">
    <property type="term" value="F:efflux transmembrane transporter activity"/>
    <property type="evidence" value="ECO:0007669"/>
    <property type="project" value="InterPro"/>
</dbReference>
<evidence type="ECO:0000256" key="2">
    <source>
        <dbReference type="ARBA" id="ARBA00007613"/>
    </source>
</evidence>
<accession>A0A1I3XNA1</accession>
<dbReference type="AlphaFoldDB" id="A0A1I3XNA1"/>
<comment type="similarity">
    <text evidence="2">Belongs to the outer membrane factor (OMF) (TC 1.B.17) family.</text>
</comment>
<evidence type="ECO:0000256" key="4">
    <source>
        <dbReference type="ARBA" id="ARBA00022452"/>
    </source>
</evidence>
<evidence type="ECO:0000256" key="8">
    <source>
        <dbReference type="SAM" id="Coils"/>
    </source>
</evidence>
<dbReference type="InterPro" id="IPR003423">
    <property type="entry name" value="OMP_efflux"/>
</dbReference>
<feature type="coiled-coil region" evidence="8">
    <location>
        <begin position="214"/>
        <end position="241"/>
    </location>
</feature>
<keyword evidence="4" id="KW-1134">Transmembrane beta strand</keyword>
<keyword evidence="5" id="KW-0812">Transmembrane</keyword>
<reference evidence="10 11" key="1">
    <citation type="submission" date="2016-10" db="EMBL/GenBank/DDBJ databases">
        <authorList>
            <person name="de Groot N.N."/>
        </authorList>
    </citation>
    <scope>NUCLEOTIDE SEQUENCE [LARGE SCALE GENOMIC DNA]</scope>
    <source>
        <strain evidence="10 11">IBRC-M 10445</strain>
    </source>
</reference>
<proteinExistence type="inferred from homology"/>
<dbReference type="Proteomes" id="UP000199445">
    <property type="component" value="Unassembled WGS sequence"/>
</dbReference>
<dbReference type="PANTHER" id="PTHR30026">
    <property type="entry name" value="OUTER MEMBRANE PROTEIN TOLC"/>
    <property type="match status" value="1"/>
</dbReference>
<dbReference type="EMBL" id="FOSC01000012">
    <property type="protein sequence ID" value="SFK21097.1"/>
    <property type="molecule type" value="Genomic_DNA"/>
</dbReference>
<keyword evidence="8" id="KW-0175">Coiled coil</keyword>
<dbReference type="SUPFAM" id="SSF56954">
    <property type="entry name" value="Outer membrane efflux proteins (OEP)"/>
    <property type="match status" value="1"/>
</dbReference>
<evidence type="ECO:0000256" key="5">
    <source>
        <dbReference type="ARBA" id="ARBA00022692"/>
    </source>
</evidence>
<dbReference type="Pfam" id="PF02321">
    <property type="entry name" value="OEP"/>
    <property type="match status" value="2"/>
</dbReference>
<dbReference type="GO" id="GO:1990281">
    <property type="term" value="C:efflux pump complex"/>
    <property type="evidence" value="ECO:0007669"/>
    <property type="project" value="TreeGrafter"/>
</dbReference>
<dbReference type="Gene3D" id="1.20.1600.10">
    <property type="entry name" value="Outer membrane efflux proteins (OEP)"/>
    <property type="match status" value="1"/>
</dbReference>
<evidence type="ECO:0000256" key="9">
    <source>
        <dbReference type="SAM" id="MobiDB-lite"/>
    </source>
</evidence>
<evidence type="ECO:0000256" key="7">
    <source>
        <dbReference type="ARBA" id="ARBA00023237"/>
    </source>
</evidence>
<comment type="subcellular location">
    <subcellularLocation>
        <location evidence="1">Cell outer membrane</location>
    </subcellularLocation>
</comment>
<organism evidence="10 11">
    <name type="scientific">Marinobacter persicus</name>
    <dbReference type="NCBI Taxonomy" id="930118"/>
    <lineage>
        <taxon>Bacteria</taxon>
        <taxon>Pseudomonadati</taxon>
        <taxon>Pseudomonadota</taxon>
        <taxon>Gammaproteobacteria</taxon>
        <taxon>Pseudomonadales</taxon>
        <taxon>Marinobacteraceae</taxon>
        <taxon>Marinobacter</taxon>
    </lineage>
</organism>
<dbReference type="InterPro" id="IPR051906">
    <property type="entry name" value="TolC-like"/>
</dbReference>
<keyword evidence="11" id="KW-1185">Reference proteome</keyword>
<keyword evidence="6" id="KW-0472">Membrane</keyword>
<name>A0A1I3XNA1_9GAMM</name>
<evidence type="ECO:0000256" key="3">
    <source>
        <dbReference type="ARBA" id="ARBA00022448"/>
    </source>
</evidence>
<gene>
    <name evidence="10" type="ORF">SAMN05216429_11258</name>
</gene>
<evidence type="ECO:0000313" key="11">
    <source>
        <dbReference type="Proteomes" id="UP000199445"/>
    </source>
</evidence>
<evidence type="ECO:0000313" key="10">
    <source>
        <dbReference type="EMBL" id="SFK21097.1"/>
    </source>
</evidence>
<dbReference type="GO" id="GO:0015288">
    <property type="term" value="F:porin activity"/>
    <property type="evidence" value="ECO:0007669"/>
    <property type="project" value="TreeGrafter"/>
</dbReference>
<dbReference type="PANTHER" id="PTHR30026:SF21">
    <property type="entry name" value="SLR1270 PROTEIN"/>
    <property type="match status" value="1"/>
</dbReference>